<proteinExistence type="predicted"/>
<dbReference type="RefSeq" id="WP_376886355.1">
    <property type="nucleotide sequence ID" value="NZ_JBHUHR010000031.1"/>
</dbReference>
<reference evidence="2" key="1">
    <citation type="journal article" date="2019" name="Int. J. Syst. Evol. Microbiol.">
        <title>The Global Catalogue of Microorganisms (GCM) 10K type strain sequencing project: providing services to taxonomists for standard genome sequencing and annotation.</title>
        <authorList>
            <consortium name="The Broad Institute Genomics Platform"/>
            <consortium name="The Broad Institute Genome Sequencing Center for Infectious Disease"/>
            <person name="Wu L."/>
            <person name="Ma J."/>
        </authorList>
    </citation>
    <scope>NUCLEOTIDE SEQUENCE [LARGE SCALE GENOMIC DNA]</scope>
    <source>
        <strain evidence="2">CGMCC 1.15180</strain>
    </source>
</reference>
<dbReference type="EMBL" id="JBHUHR010000031">
    <property type="protein sequence ID" value="MFD2035396.1"/>
    <property type="molecule type" value="Genomic_DNA"/>
</dbReference>
<name>A0ABW4VNY7_9BACT</name>
<organism evidence="1 2">
    <name type="scientific">Belliella marina</name>
    <dbReference type="NCBI Taxonomy" id="1644146"/>
    <lineage>
        <taxon>Bacteria</taxon>
        <taxon>Pseudomonadati</taxon>
        <taxon>Bacteroidota</taxon>
        <taxon>Cytophagia</taxon>
        <taxon>Cytophagales</taxon>
        <taxon>Cyclobacteriaceae</taxon>
        <taxon>Belliella</taxon>
    </lineage>
</organism>
<evidence type="ECO:0008006" key="3">
    <source>
        <dbReference type="Google" id="ProtNLM"/>
    </source>
</evidence>
<accession>A0ABW4VNY7</accession>
<evidence type="ECO:0000313" key="2">
    <source>
        <dbReference type="Proteomes" id="UP001597361"/>
    </source>
</evidence>
<evidence type="ECO:0000313" key="1">
    <source>
        <dbReference type="EMBL" id="MFD2035396.1"/>
    </source>
</evidence>
<protein>
    <recommendedName>
        <fullName evidence="3">GAF domain-containing protein</fullName>
    </recommendedName>
</protein>
<comment type="caution">
    <text evidence="1">The sequence shown here is derived from an EMBL/GenBank/DDBJ whole genome shotgun (WGS) entry which is preliminary data.</text>
</comment>
<gene>
    <name evidence="1" type="ORF">ACFSKL_11370</name>
</gene>
<sequence length="776" mass="89577">MQTKILDLVDKHQMDFDGLDNRLSLEKFMDYLILLGKNKKANKYGVFGHLLNKIKDTETNYGQINEQNIEHYSEVLYFIYNLLVPFLLKEESTMWGLASPVCGRVFYGTDAFYGLVENKTDHDIKTLNDIDGFRLQILYQLILDQLYGIPSYKESETSAFSVLDNETGLTKYIGISIDNSYVKVMPKGPLPKLDLDAIIENNAFEVDWKIFLSILPLENFKFEGFSIIRLTDTTLLHVTERLNNIAIERVNLGFQVFNEELENHLKTLTENPKLKANLIPALKLNGTPVLDYLLEQENSVFGRLLREFGSDKELKPALIGYFNNPKTIVYNMPAVFSNSKSPFIEKIAELGVGSFSCVPLTHQGNIVGVLELFTENSILVRASDISKLKSITTILSRLAHDWKIDFENQLEIIIKDKFTPIQPSVEWKFYEVAWSILRNGKVSDNKLEDLRFKNVHPFYGSIDIRDSTVWRNNANVEDHKILLDVLTQTIDDLLEIQPLDLGLMDLKKITLSWKSLISTDNIDSVQAEIEEFLLKDVNPLFEKLQMQKGELSGIIGYYKKEMLPYGNCYTHRNDFENAVRIVNNTILSELEVLNRDTQEYYPCYFEKFRSDGVEYDIYIGQTITPKRKLRKEYIEQIQYLQLKSMATIVRSLESIKKELPIAIQTTQLLFLGNTNIDISYRMDERRFDVEGTYNTRYHIIKKRIDKVLVKNTSQRLTQPGKIVLVYIHETTRVIYMNYISKLQKEGVLNDEVEVLELQKLQGVSGLKALRVGVVLP</sequence>
<dbReference type="Proteomes" id="UP001597361">
    <property type="component" value="Unassembled WGS sequence"/>
</dbReference>
<keyword evidence="2" id="KW-1185">Reference proteome</keyword>